<name>A0ABT3SX85_9GAMM</name>
<evidence type="ECO:0000313" key="7">
    <source>
        <dbReference type="Proteomes" id="UP001143307"/>
    </source>
</evidence>
<dbReference type="SMART" id="SM00926">
    <property type="entry name" value="Molybdop_Fe4S4"/>
    <property type="match status" value="1"/>
</dbReference>
<dbReference type="PANTHER" id="PTHR43742:SF6">
    <property type="entry name" value="OXIDOREDUCTASE YYAE-RELATED"/>
    <property type="match status" value="1"/>
</dbReference>
<protein>
    <submittedName>
        <fullName evidence="6">Oxidoreductase</fullName>
    </submittedName>
</protein>
<evidence type="ECO:0000259" key="5">
    <source>
        <dbReference type="PROSITE" id="PS51669"/>
    </source>
</evidence>
<dbReference type="Pfam" id="PF00384">
    <property type="entry name" value="Molybdopterin"/>
    <property type="match status" value="1"/>
</dbReference>
<organism evidence="6 7">
    <name type="scientific">Candidatus Seongchinamella marina</name>
    <dbReference type="NCBI Taxonomy" id="2518990"/>
    <lineage>
        <taxon>Bacteria</taxon>
        <taxon>Pseudomonadati</taxon>
        <taxon>Pseudomonadota</taxon>
        <taxon>Gammaproteobacteria</taxon>
        <taxon>Cellvibrionales</taxon>
        <taxon>Halieaceae</taxon>
        <taxon>Seongchinamella</taxon>
    </lineage>
</organism>
<dbReference type="Gene3D" id="2.20.25.90">
    <property type="entry name" value="ADC-like domains"/>
    <property type="match status" value="1"/>
</dbReference>
<sequence length="679" mass="72986">MNQPQFPNGTHDAVCPLDCADTCSLSIEVAEGKIEKVRGSDANPFTRGKICAKVATGLPHQVHGPDRLLSPLLRDGPKGAGAYRRASWDEALDTIYQRFTSIMDEYGSQAIAALTYGGPMGMLAGGSMAERFFNRLGSSKIDTTTLCTATSSAAWESVFGDAAGISYEELQHSKLIVIWGNNITACNLHMITLLRRARKEGAKLVVVDPKRIRIADEADLHLGLMPGTDVVLAYAVAAELKRIGGLDQAFIDQQVHGAEAYLDEAQKYSVEEAAAICGIDAEDIREFARMWRDLSPAAISVGVAPERNRNGGSGLRAAFALPALTGNFGALGAGICDVSGYFPINGDELSRPDLLETEVREFNTLDLASHILDPGDELPLKGVFIYNHNPLAVTPQQGKLKAALCSEGLFVVGSEISMTDSMACADVILPAASHLEIGDLYKSYGHQYLQRSAPVLQRQGEAIANMELFRRLAQRFGFSEACFTDSDEQLMDQAIDAKYLGPDIDRASAIPVGSALNMEINHPDSILRGGEATTPSGKIELYSETLEQECGMGLPQYRALQRAHQFVLVTPASEKRINSTFGGVAGHDSDLEVQINPGDAKDHGFSNGQPVRVVNDAGAIELPILISERIRRGTLYVPKGAWMRDSSTGLTANGLIPGHKADLAGGACYYDCTVDLEAL</sequence>
<dbReference type="InterPro" id="IPR009010">
    <property type="entry name" value="Asp_de-COase-like_dom_sf"/>
</dbReference>
<comment type="similarity">
    <text evidence="1">Belongs to the prokaryotic molybdopterin-containing oxidoreductase family.</text>
</comment>
<evidence type="ECO:0000256" key="3">
    <source>
        <dbReference type="ARBA" id="ARBA00023004"/>
    </source>
</evidence>
<evidence type="ECO:0000313" key="6">
    <source>
        <dbReference type="EMBL" id="MCX2974494.1"/>
    </source>
</evidence>
<dbReference type="InterPro" id="IPR006657">
    <property type="entry name" value="MoPterin_dinucl-bd_dom"/>
</dbReference>
<dbReference type="Gene3D" id="3.30.2070.10">
    <property type="entry name" value="Formate dehydrogenase/DMSO reductase"/>
    <property type="match status" value="1"/>
</dbReference>
<dbReference type="Pfam" id="PF01568">
    <property type="entry name" value="Molydop_binding"/>
    <property type="match status" value="1"/>
</dbReference>
<evidence type="ECO:0000256" key="4">
    <source>
        <dbReference type="ARBA" id="ARBA00023014"/>
    </source>
</evidence>
<dbReference type="Gene3D" id="2.40.40.20">
    <property type="match status" value="1"/>
</dbReference>
<dbReference type="Gene3D" id="3.40.228.10">
    <property type="entry name" value="Dimethylsulfoxide Reductase, domain 2"/>
    <property type="match status" value="1"/>
</dbReference>
<dbReference type="PANTHER" id="PTHR43742">
    <property type="entry name" value="TRIMETHYLAMINE-N-OXIDE REDUCTASE"/>
    <property type="match status" value="1"/>
</dbReference>
<dbReference type="InterPro" id="IPR050612">
    <property type="entry name" value="Prok_Mopterin_Oxidored"/>
</dbReference>
<feature type="domain" description="4Fe-4S Mo/W bis-MGD-type" evidence="5">
    <location>
        <begin position="8"/>
        <end position="65"/>
    </location>
</feature>
<dbReference type="Gene3D" id="3.40.50.740">
    <property type="match status" value="1"/>
</dbReference>
<dbReference type="Pfam" id="PF04879">
    <property type="entry name" value="Molybdop_Fe4S4"/>
    <property type="match status" value="1"/>
</dbReference>
<proteinExistence type="inferred from homology"/>
<dbReference type="CDD" id="cd02766">
    <property type="entry name" value="MopB_3"/>
    <property type="match status" value="1"/>
</dbReference>
<comment type="caution">
    <text evidence="6">The sequence shown here is derived from an EMBL/GenBank/DDBJ whole genome shotgun (WGS) entry which is preliminary data.</text>
</comment>
<dbReference type="RefSeq" id="WP_279253259.1">
    <property type="nucleotide sequence ID" value="NZ_SHNP01000004.1"/>
</dbReference>
<keyword evidence="7" id="KW-1185">Reference proteome</keyword>
<dbReference type="Proteomes" id="UP001143307">
    <property type="component" value="Unassembled WGS sequence"/>
</dbReference>
<dbReference type="PROSITE" id="PS51669">
    <property type="entry name" value="4FE4S_MOW_BIS_MGD"/>
    <property type="match status" value="1"/>
</dbReference>
<gene>
    <name evidence="6" type="ORF">EYC87_12950</name>
</gene>
<evidence type="ECO:0000256" key="1">
    <source>
        <dbReference type="ARBA" id="ARBA00010312"/>
    </source>
</evidence>
<keyword evidence="2" id="KW-0479">Metal-binding</keyword>
<keyword evidence="4" id="KW-0411">Iron-sulfur</keyword>
<accession>A0ABT3SX85</accession>
<keyword evidence="3" id="KW-0408">Iron</keyword>
<dbReference type="EMBL" id="SHNP01000004">
    <property type="protein sequence ID" value="MCX2974494.1"/>
    <property type="molecule type" value="Genomic_DNA"/>
</dbReference>
<dbReference type="InterPro" id="IPR006963">
    <property type="entry name" value="Mopterin_OxRdtase_4Fe-4S_dom"/>
</dbReference>
<reference evidence="6" key="1">
    <citation type="submission" date="2019-02" db="EMBL/GenBank/DDBJ databases">
        <authorList>
            <person name="Li S.-H."/>
        </authorList>
    </citation>
    <scope>NUCLEOTIDE SEQUENCE</scope>
    <source>
        <strain evidence="6">IMCC8485</strain>
    </source>
</reference>
<dbReference type="SUPFAM" id="SSF53706">
    <property type="entry name" value="Formate dehydrogenase/DMSO reductase, domains 1-3"/>
    <property type="match status" value="1"/>
</dbReference>
<evidence type="ECO:0000256" key="2">
    <source>
        <dbReference type="ARBA" id="ARBA00022723"/>
    </source>
</evidence>
<dbReference type="InterPro" id="IPR006656">
    <property type="entry name" value="Mopterin_OxRdtase"/>
</dbReference>
<dbReference type="SUPFAM" id="SSF50692">
    <property type="entry name" value="ADC-like"/>
    <property type="match status" value="1"/>
</dbReference>